<feature type="region of interest" description="Disordered" evidence="2">
    <location>
        <begin position="36"/>
        <end position="69"/>
    </location>
</feature>
<evidence type="ECO:0000256" key="1">
    <source>
        <dbReference type="PROSITE-ProRule" id="PRU00339"/>
    </source>
</evidence>
<dbReference type="Pfam" id="PF13432">
    <property type="entry name" value="TPR_16"/>
    <property type="match status" value="1"/>
</dbReference>
<dbReference type="Proteomes" id="UP000541352">
    <property type="component" value="Unassembled WGS sequence"/>
</dbReference>
<dbReference type="EMBL" id="JACIBY010000003">
    <property type="protein sequence ID" value="MBB3837901.1"/>
    <property type="molecule type" value="Genomic_DNA"/>
</dbReference>
<accession>A0A7W6EQ09</accession>
<evidence type="ECO:0000313" key="3">
    <source>
        <dbReference type="EMBL" id="MBB3837901.1"/>
    </source>
</evidence>
<keyword evidence="4" id="KW-1185">Reference proteome</keyword>
<dbReference type="Gene3D" id="1.25.40.10">
    <property type="entry name" value="Tetratricopeptide repeat domain"/>
    <property type="match status" value="2"/>
</dbReference>
<dbReference type="SUPFAM" id="SSF48452">
    <property type="entry name" value="TPR-like"/>
    <property type="match status" value="1"/>
</dbReference>
<keyword evidence="1" id="KW-0802">TPR repeat</keyword>
<dbReference type="PROSITE" id="PS50293">
    <property type="entry name" value="TPR_REGION"/>
    <property type="match status" value="1"/>
</dbReference>
<proteinExistence type="predicted"/>
<comment type="caution">
    <text evidence="3">The sequence shown here is derived from an EMBL/GenBank/DDBJ whole genome shotgun (WGS) entry which is preliminary data.</text>
</comment>
<protein>
    <submittedName>
        <fullName evidence="3">Tetratricopeptide (TPR) repeat protein</fullName>
    </submittedName>
</protein>
<dbReference type="PROSITE" id="PS50005">
    <property type="entry name" value="TPR"/>
    <property type="match status" value="1"/>
</dbReference>
<organism evidence="3 4">
    <name type="scientific">Runella defluvii</name>
    <dbReference type="NCBI Taxonomy" id="370973"/>
    <lineage>
        <taxon>Bacteria</taxon>
        <taxon>Pseudomonadati</taxon>
        <taxon>Bacteroidota</taxon>
        <taxon>Cytophagia</taxon>
        <taxon>Cytophagales</taxon>
        <taxon>Spirosomataceae</taxon>
        <taxon>Runella</taxon>
    </lineage>
</organism>
<dbReference type="PANTHER" id="PTHR12558">
    <property type="entry name" value="CELL DIVISION CYCLE 16,23,27"/>
    <property type="match status" value="1"/>
</dbReference>
<reference evidence="3 4" key="1">
    <citation type="submission" date="2020-08" db="EMBL/GenBank/DDBJ databases">
        <title>Genomic Encyclopedia of Type Strains, Phase IV (KMG-IV): sequencing the most valuable type-strain genomes for metagenomic binning, comparative biology and taxonomic classification.</title>
        <authorList>
            <person name="Goeker M."/>
        </authorList>
    </citation>
    <scope>NUCLEOTIDE SEQUENCE [LARGE SCALE GENOMIC DNA]</scope>
    <source>
        <strain evidence="3 4">DSM 17976</strain>
    </source>
</reference>
<dbReference type="PANTHER" id="PTHR12558:SF13">
    <property type="entry name" value="CELL DIVISION CYCLE PROTEIN 27 HOMOLOG"/>
    <property type="match status" value="1"/>
</dbReference>
<dbReference type="InterPro" id="IPR019734">
    <property type="entry name" value="TPR_rpt"/>
</dbReference>
<feature type="compositionally biased region" description="Polar residues" evidence="2">
    <location>
        <begin position="54"/>
        <end position="69"/>
    </location>
</feature>
<evidence type="ECO:0000313" key="4">
    <source>
        <dbReference type="Proteomes" id="UP000541352"/>
    </source>
</evidence>
<feature type="repeat" description="TPR" evidence="1">
    <location>
        <begin position="200"/>
        <end position="233"/>
    </location>
</feature>
<sequence>MNRSILLVIVFATVLTGGLYSLPKVVVNTKERKLVEGKESTKTNETEAPKERASSPTEHSAPLTSEQQSTVNKLLQQYTSTADSKAKSTAALQLSDFYSQIRKFDSAAKYAENVALLVPTEANLLRAGDRYYDAFGFAVDNQKLAKLGAKAREWYQKALDKNPNLLNVKANLAMTYVSTETPMQGIMMLREVLAADPTNEVALFNLGLLSMRSNQYEKAVERFRQLLKVRPENMKARFYMGVSLAQTGKNKEALEELLIVKEKEKDPTIQAAIAELEKELK</sequence>
<evidence type="ECO:0000256" key="2">
    <source>
        <dbReference type="SAM" id="MobiDB-lite"/>
    </source>
</evidence>
<gene>
    <name evidence="3" type="ORF">FHS57_001898</name>
</gene>
<dbReference type="RefSeq" id="WP_183972822.1">
    <property type="nucleotide sequence ID" value="NZ_JACIBY010000003.1"/>
</dbReference>
<dbReference type="SMART" id="SM00028">
    <property type="entry name" value="TPR"/>
    <property type="match status" value="3"/>
</dbReference>
<dbReference type="InterPro" id="IPR011990">
    <property type="entry name" value="TPR-like_helical_dom_sf"/>
</dbReference>
<feature type="compositionally biased region" description="Basic and acidic residues" evidence="2">
    <location>
        <begin position="36"/>
        <end position="53"/>
    </location>
</feature>
<dbReference type="AlphaFoldDB" id="A0A7W6EQ09"/>
<name>A0A7W6EQ09_9BACT</name>